<sequence>MPAPRPDCAFRRGRSTARLSVVLRPFLVGPSLALPVAALLAGPAAAEERPLAAQTLVRTVTAKPTPIATDIVITGDIQAQAQTNVSFRTSGKIASRLVEVGDHVAADQVLARLDPQEQRANLDNARAALTSAEALLTQAKLNFKRQETLLASGYTTRPAYDNAEQQLRTTQAAVDSAKAALGTAQEQLSYTELRAGVSGIVLSRSLEVGQVVQSGQSVLVLAQDGARDAVFNVYEALLATPPDSKTVEITLQSDPAVTATGLVREISPSVDPASGTVRVKVGIAQTPEAMTLGSVVIGRGRFRPREAIALPWSALYRWKRKPAVWVRDPQTNTVAPRTVVIDRYGSDSIALESGVAPGEEIVVAGIQFLRPGQTVTVASAEPGAAP</sequence>
<name>A0A6L3T187_9HYPH</name>
<feature type="signal peptide" evidence="3">
    <location>
        <begin position="1"/>
        <end position="33"/>
    </location>
</feature>
<dbReference type="Gene3D" id="1.10.287.470">
    <property type="entry name" value="Helix hairpin bin"/>
    <property type="match status" value="1"/>
</dbReference>
<dbReference type="InterPro" id="IPR058792">
    <property type="entry name" value="Beta-barrel_RND_2"/>
</dbReference>
<dbReference type="InterPro" id="IPR006143">
    <property type="entry name" value="RND_pump_MFP"/>
</dbReference>
<dbReference type="Proteomes" id="UP000474159">
    <property type="component" value="Unassembled WGS sequence"/>
</dbReference>
<evidence type="ECO:0000256" key="1">
    <source>
        <dbReference type="ARBA" id="ARBA00009477"/>
    </source>
</evidence>
<dbReference type="SUPFAM" id="SSF111369">
    <property type="entry name" value="HlyD-like secretion proteins"/>
    <property type="match status" value="1"/>
</dbReference>
<proteinExistence type="inferred from homology"/>
<dbReference type="Pfam" id="PF25917">
    <property type="entry name" value="BSH_RND"/>
    <property type="match status" value="1"/>
</dbReference>
<comment type="caution">
    <text evidence="7">The sequence shown here is derived from an EMBL/GenBank/DDBJ whole genome shotgun (WGS) entry which is preliminary data.</text>
</comment>
<dbReference type="NCBIfam" id="TIGR01730">
    <property type="entry name" value="RND_mfp"/>
    <property type="match status" value="1"/>
</dbReference>
<gene>
    <name evidence="7" type="ORF">F6X53_13305</name>
</gene>
<feature type="domain" description="CusB-like beta-barrel" evidence="6">
    <location>
        <begin position="231"/>
        <end position="290"/>
    </location>
</feature>
<evidence type="ECO:0000256" key="2">
    <source>
        <dbReference type="SAM" id="Coils"/>
    </source>
</evidence>
<keyword evidence="2" id="KW-0175">Coiled coil</keyword>
<comment type="similarity">
    <text evidence="1">Belongs to the membrane fusion protein (MFP) (TC 8.A.1) family.</text>
</comment>
<evidence type="ECO:0000256" key="3">
    <source>
        <dbReference type="SAM" id="SignalP"/>
    </source>
</evidence>
<dbReference type="Gene3D" id="2.40.30.170">
    <property type="match status" value="1"/>
</dbReference>
<dbReference type="RefSeq" id="WP_151000713.1">
    <property type="nucleotide sequence ID" value="NZ_BPQY01000684.1"/>
</dbReference>
<dbReference type="Pfam" id="PF25876">
    <property type="entry name" value="HH_MFP_RND"/>
    <property type="match status" value="1"/>
</dbReference>
<dbReference type="GO" id="GO:0015562">
    <property type="term" value="F:efflux transmembrane transporter activity"/>
    <property type="evidence" value="ECO:0007669"/>
    <property type="project" value="TreeGrafter"/>
</dbReference>
<evidence type="ECO:0000313" key="7">
    <source>
        <dbReference type="EMBL" id="KAB1078771.1"/>
    </source>
</evidence>
<reference evidence="7 8" key="1">
    <citation type="submission" date="2019-09" db="EMBL/GenBank/DDBJ databases">
        <title>YIM 48816 draft genome.</title>
        <authorList>
            <person name="Jiang L."/>
        </authorList>
    </citation>
    <scope>NUCLEOTIDE SEQUENCE [LARGE SCALE GENOMIC DNA]</scope>
    <source>
        <strain evidence="7 8">YIM 48816</strain>
    </source>
</reference>
<dbReference type="Gene3D" id="2.40.420.20">
    <property type="match status" value="1"/>
</dbReference>
<evidence type="ECO:0000259" key="4">
    <source>
        <dbReference type="Pfam" id="PF25876"/>
    </source>
</evidence>
<dbReference type="EMBL" id="VZZK01000012">
    <property type="protein sequence ID" value="KAB1078771.1"/>
    <property type="molecule type" value="Genomic_DNA"/>
</dbReference>
<feature type="coiled-coil region" evidence="2">
    <location>
        <begin position="122"/>
        <end position="180"/>
    </location>
</feature>
<accession>A0A6L3T187</accession>
<dbReference type="AlphaFoldDB" id="A0A6L3T187"/>
<dbReference type="InterPro" id="IPR058625">
    <property type="entry name" value="MdtA-like_BSH"/>
</dbReference>
<keyword evidence="8" id="KW-1185">Reference proteome</keyword>
<feature type="chain" id="PRO_5026981566" evidence="3">
    <location>
        <begin position="34"/>
        <end position="386"/>
    </location>
</feature>
<dbReference type="PANTHER" id="PTHR30469:SF38">
    <property type="entry name" value="HLYD FAMILY SECRETION PROTEIN"/>
    <property type="match status" value="1"/>
</dbReference>
<evidence type="ECO:0000259" key="5">
    <source>
        <dbReference type="Pfam" id="PF25917"/>
    </source>
</evidence>
<dbReference type="GO" id="GO:1990281">
    <property type="term" value="C:efflux pump complex"/>
    <property type="evidence" value="ECO:0007669"/>
    <property type="project" value="TreeGrafter"/>
</dbReference>
<evidence type="ECO:0000259" key="6">
    <source>
        <dbReference type="Pfam" id="PF25954"/>
    </source>
</evidence>
<dbReference type="Pfam" id="PF25954">
    <property type="entry name" value="Beta-barrel_RND_2"/>
    <property type="match status" value="1"/>
</dbReference>
<protein>
    <submittedName>
        <fullName evidence="7">Efflux RND transporter periplasmic adaptor subunit</fullName>
    </submittedName>
</protein>
<dbReference type="OrthoDB" id="9813967at2"/>
<keyword evidence="3" id="KW-0732">Signal</keyword>
<feature type="domain" description="Multidrug resistance protein MdtA-like barrel-sandwich hybrid" evidence="5">
    <location>
        <begin position="84"/>
        <end position="218"/>
    </location>
</feature>
<feature type="domain" description="Multidrug resistance protein MdtA-like alpha-helical hairpin" evidence="4">
    <location>
        <begin position="122"/>
        <end position="191"/>
    </location>
</feature>
<dbReference type="Gene3D" id="2.40.50.100">
    <property type="match status" value="1"/>
</dbReference>
<organism evidence="7 8">
    <name type="scientific">Methylobacterium soli</name>
    <dbReference type="NCBI Taxonomy" id="553447"/>
    <lineage>
        <taxon>Bacteria</taxon>
        <taxon>Pseudomonadati</taxon>
        <taxon>Pseudomonadota</taxon>
        <taxon>Alphaproteobacteria</taxon>
        <taxon>Hyphomicrobiales</taxon>
        <taxon>Methylobacteriaceae</taxon>
        <taxon>Methylobacterium</taxon>
    </lineage>
</organism>
<dbReference type="PANTHER" id="PTHR30469">
    <property type="entry name" value="MULTIDRUG RESISTANCE PROTEIN MDTA"/>
    <property type="match status" value="1"/>
</dbReference>
<dbReference type="InterPro" id="IPR058624">
    <property type="entry name" value="MdtA-like_HH"/>
</dbReference>
<evidence type="ECO:0000313" key="8">
    <source>
        <dbReference type="Proteomes" id="UP000474159"/>
    </source>
</evidence>